<evidence type="ECO:0000256" key="4">
    <source>
        <dbReference type="ARBA" id="ARBA00022729"/>
    </source>
</evidence>
<comment type="similarity">
    <text evidence="1 8">Belongs to the tannase family.</text>
</comment>
<dbReference type="Pfam" id="PF07519">
    <property type="entry name" value="Tannase"/>
    <property type="match status" value="1"/>
</dbReference>
<evidence type="ECO:0000256" key="7">
    <source>
        <dbReference type="ARBA" id="ARBA00023157"/>
    </source>
</evidence>
<dbReference type="InterPro" id="IPR029058">
    <property type="entry name" value="AB_hydrolase_fold"/>
</dbReference>
<evidence type="ECO:0000256" key="1">
    <source>
        <dbReference type="ARBA" id="ARBA00006249"/>
    </source>
</evidence>
<keyword evidence="3" id="KW-0479">Metal-binding</keyword>
<gene>
    <name evidence="9" type="ORF">N0V83_007278</name>
</gene>
<evidence type="ECO:0000256" key="8">
    <source>
        <dbReference type="RuleBase" id="RU361238"/>
    </source>
</evidence>
<protein>
    <recommendedName>
        <fullName evidence="8">Carboxylic ester hydrolase</fullName>
        <ecNumber evidence="8">3.1.1.-</ecNumber>
    </recommendedName>
</protein>
<reference evidence="9" key="1">
    <citation type="submission" date="2022-10" db="EMBL/GenBank/DDBJ databases">
        <title>Tapping the CABI collections for fungal endophytes: first genome assemblies for Collariella, Neodidymelliopsis, Ascochyta clinopodiicola, Didymella pomorum, Didymosphaeria variabile, Neocosmospora piperis and Neocucurbitaria cava.</title>
        <authorList>
            <person name="Hill R."/>
        </authorList>
    </citation>
    <scope>NUCLEOTIDE SEQUENCE</scope>
    <source>
        <strain evidence="9">IMI 356814</strain>
    </source>
</reference>
<dbReference type="AlphaFoldDB" id="A0A9W9CK55"/>
<dbReference type="PANTHER" id="PTHR33938">
    <property type="entry name" value="FERULOYL ESTERASE B-RELATED"/>
    <property type="match status" value="1"/>
</dbReference>
<keyword evidence="6" id="KW-0106">Calcium</keyword>
<accession>A0A9W9CK55</accession>
<dbReference type="OrthoDB" id="3039123at2759"/>
<keyword evidence="5 8" id="KW-0378">Hydrolase</keyword>
<organism evidence="9 10">
    <name type="scientific">Neocucurbitaria cava</name>
    <dbReference type="NCBI Taxonomy" id="798079"/>
    <lineage>
        <taxon>Eukaryota</taxon>
        <taxon>Fungi</taxon>
        <taxon>Dikarya</taxon>
        <taxon>Ascomycota</taxon>
        <taxon>Pezizomycotina</taxon>
        <taxon>Dothideomycetes</taxon>
        <taxon>Pleosporomycetidae</taxon>
        <taxon>Pleosporales</taxon>
        <taxon>Pleosporineae</taxon>
        <taxon>Cucurbitariaceae</taxon>
        <taxon>Neocucurbitaria</taxon>
    </lineage>
</organism>
<name>A0A9W9CK55_9PLEO</name>
<dbReference type="GO" id="GO:0030600">
    <property type="term" value="F:feruloyl esterase activity"/>
    <property type="evidence" value="ECO:0007669"/>
    <property type="project" value="UniProtKB-ARBA"/>
</dbReference>
<dbReference type="EMBL" id="JAPEUY010000012">
    <property type="protein sequence ID" value="KAJ4367693.1"/>
    <property type="molecule type" value="Genomic_DNA"/>
</dbReference>
<dbReference type="SUPFAM" id="SSF53474">
    <property type="entry name" value="alpha/beta-Hydrolases"/>
    <property type="match status" value="1"/>
</dbReference>
<evidence type="ECO:0000256" key="3">
    <source>
        <dbReference type="ARBA" id="ARBA00022723"/>
    </source>
</evidence>
<evidence type="ECO:0000313" key="10">
    <source>
        <dbReference type="Proteomes" id="UP001140560"/>
    </source>
</evidence>
<evidence type="ECO:0000256" key="2">
    <source>
        <dbReference type="ARBA" id="ARBA00022487"/>
    </source>
</evidence>
<evidence type="ECO:0000256" key="6">
    <source>
        <dbReference type="ARBA" id="ARBA00022837"/>
    </source>
</evidence>
<dbReference type="Proteomes" id="UP001140560">
    <property type="component" value="Unassembled WGS sequence"/>
</dbReference>
<sequence length="498" mass="53946">MDAYWFPAPEKFEKRYLATGGGGYAINSGSRSLPGGVMYGAVAGLTDGGFGSFNTQVDAVVLKANGTINWDAVFMFGYKGIGEMTQIGKGITRLFYDMQDDEKLYTYYQGCSEGGREGWSQVQRYGEEYDGVIPGAPAFRYAQQQVQHLYANVVEKTLDYYPSSCELNRILNETIAFCDPLDGKTDGVVSRSDLCKLHFNVNSTIGLPYSCAASNGGSGMGGGPGGSASPIPALNGTVSARAAAVMQLIMSGLHTTSGKRAYISYQPSAGFTDATTTYNNATGAFDLSISGLGGDFVTKFIEEININNLPSLDNVTYDTLVDWMQEAWVKYEDTLQTTLPDLTPFQSHGGKVLTFHGESDDSIPAGSSVLYHESVRKIMYPSLDFNASTAALGDWYRLFLIPGAAHCAPNTLQPNGPFPQTNLEVLIKWVEEGVKPVTLAATHLAGEEVGKDASICAWPLRPVWRGGGGNGTAMECEYDQESIDTWMYEFDAYKLPLY</sequence>
<comment type="caution">
    <text evidence="9">The sequence shown here is derived from an EMBL/GenBank/DDBJ whole genome shotgun (WGS) entry which is preliminary data.</text>
</comment>
<keyword evidence="4" id="KW-0732">Signal</keyword>
<dbReference type="GO" id="GO:0046872">
    <property type="term" value="F:metal ion binding"/>
    <property type="evidence" value="ECO:0007669"/>
    <property type="project" value="UniProtKB-KW"/>
</dbReference>
<keyword evidence="7" id="KW-1015">Disulfide bond</keyword>
<keyword evidence="10" id="KW-1185">Reference proteome</keyword>
<evidence type="ECO:0000256" key="5">
    <source>
        <dbReference type="ARBA" id="ARBA00022801"/>
    </source>
</evidence>
<dbReference type="EC" id="3.1.1.-" evidence="8"/>
<evidence type="ECO:0000313" key="9">
    <source>
        <dbReference type="EMBL" id="KAJ4367693.1"/>
    </source>
</evidence>
<dbReference type="PANTHER" id="PTHR33938:SF16">
    <property type="entry name" value="CARBOXYLIC ESTER HYDROLASE"/>
    <property type="match status" value="1"/>
</dbReference>
<keyword evidence="2" id="KW-0719">Serine esterase</keyword>
<dbReference type="InterPro" id="IPR011118">
    <property type="entry name" value="Tannase/feruloyl_esterase"/>
</dbReference>
<proteinExistence type="inferred from homology"/>